<dbReference type="InterPro" id="IPR023298">
    <property type="entry name" value="ATPase_P-typ_TM_dom_sf"/>
</dbReference>
<accession>A0A1G2T236</accession>
<dbReference type="Gene3D" id="3.40.1110.10">
    <property type="entry name" value="Calcium-transporting ATPase, cytoplasmic domain N"/>
    <property type="match status" value="1"/>
</dbReference>
<dbReference type="InterPro" id="IPR027256">
    <property type="entry name" value="P-typ_ATPase_IB"/>
</dbReference>
<evidence type="ECO:0000256" key="4">
    <source>
        <dbReference type="ARBA" id="ARBA00022448"/>
    </source>
</evidence>
<keyword evidence="13 14" id="KW-0472">Membrane</keyword>
<dbReference type="InterPro" id="IPR017969">
    <property type="entry name" value="Heavy-metal-associated_CS"/>
</dbReference>
<dbReference type="GO" id="GO:0055070">
    <property type="term" value="P:copper ion homeostasis"/>
    <property type="evidence" value="ECO:0007669"/>
    <property type="project" value="TreeGrafter"/>
</dbReference>
<dbReference type="InterPro" id="IPR018303">
    <property type="entry name" value="ATPase_P-typ_P_site"/>
</dbReference>
<dbReference type="Gene3D" id="3.30.70.100">
    <property type="match status" value="1"/>
</dbReference>
<dbReference type="InterPro" id="IPR001757">
    <property type="entry name" value="P_typ_ATPase"/>
</dbReference>
<dbReference type="GO" id="GO:0140581">
    <property type="term" value="F:P-type monovalent copper transporter activity"/>
    <property type="evidence" value="ECO:0007669"/>
    <property type="project" value="UniProtKB-EC"/>
</dbReference>
<dbReference type="PANTHER" id="PTHR43520">
    <property type="entry name" value="ATP7, ISOFORM B"/>
    <property type="match status" value="1"/>
</dbReference>
<dbReference type="InterPro" id="IPR023214">
    <property type="entry name" value="HAD_sf"/>
</dbReference>
<dbReference type="InterPro" id="IPR006121">
    <property type="entry name" value="HMA_dom"/>
</dbReference>
<dbReference type="Pfam" id="PF00403">
    <property type="entry name" value="HMA"/>
    <property type="match status" value="1"/>
</dbReference>
<dbReference type="PROSITE" id="PS00154">
    <property type="entry name" value="ATPASE_E1_E2"/>
    <property type="match status" value="1"/>
</dbReference>
<dbReference type="NCBIfam" id="TIGR01511">
    <property type="entry name" value="ATPase-IB1_Cu"/>
    <property type="match status" value="1"/>
</dbReference>
<dbReference type="InterPro" id="IPR059000">
    <property type="entry name" value="ATPase_P-type_domA"/>
</dbReference>
<evidence type="ECO:0000256" key="7">
    <source>
        <dbReference type="ARBA" id="ARBA00022723"/>
    </source>
</evidence>
<dbReference type="InterPro" id="IPR036412">
    <property type="entry name" value="HAD-like_sf"/>
</dbReference>
<evidence type="ECO:0000256" key="6">
    <source>
        <dbReference type="ARBA" id="ARBA00022692"/>
    </source>
</evidence>
<reference evidence="16 17" key="1">
    <citation type="journal article" date="2016" name="Nat. Commun.">
        <title>Thousands of microbial genomes shed light on interconnected biogeochemical processes in an aquifer system.</title>
        <authorList>
            <person name="Anantharaman K."/>
            <person name="Brown C.T."/>
            <person name="Hug L.A."/>
            <person name="Sharon I."/>
            <person name="Castelle C.J."/>
            <person name="Probst A.J."/>
            <person name="Thomas B.C."/>
            <person name="Singh A."/>
            <person name="Wilkins M.J."/>
            <person name="Karaoz U."/>
            <person name="Brodie E.L."/>
            <person name="Williams K.H."/>
            <person name="Hubbard S.S."/>
            <person name="Banfield J.F."/>
        </authorList>
    </citation>
    <scope>NUCLEOTIDE SEQUENCE [LARGE SCALE GENOMIC DNA]</scope>
</reference>
<evidence type="ECO:0000256" key="12">
    <source>
        <dbReference type="ARBA" id="ARBA00023065"/>
    </source>
</evidence>
<dbReference type="EC" id="7.2.2.8" evidence="3"/>
<dbReference type="Gene3D" id="2.70.150.10">
    <property type="entry name" value="Calcium-transporting ATPase, cytoplasmic transduction domain A"/>
    <property type="match status" value="1"/>
</dbReference>
<dbReference type="PRINTS" id="PR00943">
    <property type="entry name" value="CUATPASE"/>
</dbReference>
<keyword evidence="7 14" id="KW-0479">Metal-binding</keyword>
<comment type="subcellular location">
    <subcellularLocation>
        <location evidence="1">Cell membrane</location>
        <topology evidence="1">Multi-pass membrane protein</topology>
    </subcellularLocation>
</comment>
<feature type="transmembrane region" description="Helical" evidence="14">
    <location>
        <begin position="112"/>
        <end position="135"/>
    </location>
</feature>
<keyword evidence="8 14" id="KW-0547">Nucleotide-binding</keyword>
<feature type="transmembrane region" description="Helical" evidence="14">
    <location>
        <begin position="352"/>
        <end position="381"/>
    </location>
</feature>
<keyword evidence="5 14" id="KW-1003">Cell membrane</keyword>
<evidence type="ECO:0000256" key="8">
    <source>
        <dbReference type="ARBA" id="ARBA00022741"/>
    </source>
</evidence>
<evidence type="ECO:0000259" key="15">
    <source>
        <dbReference type="PROSITE" id="PS50846"/>
    </source>
</evidence>
<dbReference type="SUPFAM" id="SSF81665">
    <property type="entry name" value="Calcium ATPase, transmembrane domain M"/>
    <property type="match status" value="1"/>
</dbReference>
<dbReference type="PANTHER" id="PTHR43520:SF8">
    <property type="entry name" value="P-TYPE CU(+) TRANSPORTER"/>
    <property type="match status" value="1"/>
</dbReference>
<feature type="domain" description="HMA" evidence="15">
    <location>
        <begin position="1"/>
        <end position="66"/>
    </location>
</feature>
<proteinExistence type="inferred from homology"/>
<feature type="transmembrane region" description="Helical" evidence="14">
    <location>
        <begin position="327"/>
        <end position="346"/>
    </location>
</feature>
<evidence type="ECO:0000256" key="5">
    <source>
        <dbReference type="ARBA" id="ARBA00022475"/>
    </source>
</evidence>
<sequence>MTTYRIKGMHCASCASIIEKELGKAVGVNTVSVNFGTEKAKIEFDPAVTDAHKLSKHIEPLGYSLGSLSHADHHDEGNLNILRSRTLVSLPLAAIAIVIMALEFIFEISVPMAIPAVLAAYMLFVVGKPYLMGVYRFARYGRANMDTLIGIGTSVAFFYSLAVMMLESSLGVYFDVTIIVIAFITLGNYLEARSKQKTGDAIEKLLNLQAKTALVRRADGEMEISVAEVLHGDLIVVKPGAKIPVDGEIMEGASYVDESMITGEPMPVSKSLGATVVAGTLNTSGSFVFKATRVGSETMLASIVRMVEEAQGSKAPIQALADKISSVFVPIVLGIAVLAFVLWLIAGSPSLGLISFVAVLVIACPCALGLATPTAIIVGVGKGASAGILVKDAATLEKLYKVDTVVVDKTGTLTIGKPAVTFVTSDETLSLAASVDINSEHPVAIATVSGAKQRGLPINKVSEYKRIPGVGGEALLDGKKIFVGHRGGEYIVVERGGIEIGKIKVSDEIRPASKSAIEELKRMGIKVVMITGDSKEVAEKVSKNLSIDEYFARVMPHDKYEKVRELQARGLKVAMVGDGINDAPALAQADVGIAMATGTDVAIESAGITLLHGDISKLVKAVRLSKITMRGIKQNLFWAFFYNIVGIPLAAGVFYPLFGWMLNPAFAGLAMAFSSVSVVGNSLRLKTKKI</sequence>
<dbReference type="SUPFAM" id="SSF56784">
    <property type="entry name" value="HAD-like"/>
    <property type="match status" value="1"/>
</dbReference>
<dbReference type="GO" id="GO:0005524">
    <property type="term" value="F:ATP binding"/>
    <property type="evidence" value="ECO:0007669"/>
    <property type="project" value="UniProtKB-UniRule"/>
</dbReference>
<keyword evidence="10" id="KW-1278">Translocase</keyword>
<dbReference type="Proteomes" id="UP000178612">
    <property type="component" value="Unassembled WGS sequence"/>
</dbReference>
<feature type="transmembrane region" description="Helical" evidence="14">
    <location>
        <begin position="172"/>
        <end position="190"/>
    </location>
</feature>
<dbReference type="GO" id="GO:0043682">
    <property type="term" value="F:P-type divalent copper transporter activity"/>
    <property type="evidence" value="ECO:0007669"/>
    <property type="project" value="TreeGrafter"/>
</dbReference>
<dbReference type="PRINTS" id="PR00119">
    <property type="entry name" value="CATATPASE"/>
</dbReference>
<evidence type="ECO:0000256" key="14">
    <source>
        <dbReference type="RuleBase" id="RU362081"/>
    </source>
</evidence>
<evidence type="ECO:0000313" key="16">
    <source>
        <dbReference type="EMBL" id="OHA91323.1"/>
    </source>
</evidence>
<feature type="transmembrane region" description="Helical" evidence="14">
    <location>
        <begin position="147"/>
        <end position="166"/>
    </location>
</feature>
<dbReference type="SUPFAM" id="SSF81653">
    <property type="entry name" value="Calcium ATPase, transduction domain A"/>
    <property type="match status" value="1"/>
</dbReference>
<name>A0A1G2T236_9BACT</name>
<protein>
    <recommendedName>
        <fullName evidence="3">P-type Cu(+) transporter</fullName>
        <ecNumber evidence="3">7.2.2.8</ecNumber>
    </recommendedName>
</protein>
<keyword evidence="9 14" id="KW-0067">ATP-binding</keyword>
<keyword evidence="4" id="KW-0813">Transport</keyword>
<dbReference type="Pfam" id="PF00702">
    <property type="entry name" value="Hydrolase"/>
    <property type="match status" value="1"/>
</dbReference>
<feature type="transmembrane region" description="Helical" evidence="14">
    <location>
        <begin position="87"/>
        <end position="106"/>
    </location>
</feature>
<dbReference type="NCBIfam" id="TIGR01494">
    <property type="entry name" value="ATPase_P-type"/>
    <property type="match status" value="1"/>
</dbReference>
<evidence type="ECO:0000256" key="13">
    <source>
        <dbReference type="ARBA" id="ARBA00023136"/>
    </source>
</evidence>
<dbReference type="GO" id="GO:0005886">
    <property type="term" value="C:plasma membrane"/>
    <property type="evidence" value="ECO:0007669"/>
    <property type="project" value="UniProtKB-SubCell"/>
</dbReference>
<evidence type="ECO:0000256" key="3">
    <source>
        <dbReference type="ARBA" id="ARBA00012517"/>
    </source>
</evidence>
<organism evidence="16 17">
    <name type="scientific">Candidatus Zambryskibacteria bacterium RIFCSPHIGHO2_01_FULL_49_18</name>
    <dbReference type="NCBI Taxonomy" id="1802740"/>
    <lineage>
        <taxon>Bacteria</taxon>
        <taxon>Candidatus Zambryskiibacteriota</taxon>
    </lineage>
</organism>
<dbReference type="CDD" id="cd02094">
    <property type="entry name" value="P-type_ATPase_Cu-like"/>
    <property type="match status" value="1"/>
</dbReference>
<dbReference type="FunFam" id="2.70.150.10:FF:000020">
    <property type="entry name" value="Copper-exporting P-type ATPase A"/>
    <property type="match status" value="1"/>
</dbReference>
<keyword evidence="6 14" id="KW-0812">Transmembrane</keyword>
<evidence type="ECO:0000256" key="1">
    <source>
        <dbReference type="ARBA" id="ARBA00004651"/>
    </source>
</evidence>
<evidence type="ECO:0000313" key="17">
    <source>
        <dbReference type="Proteomes" id="UP000178612"/>
    </source>
</evidence>
<dbReference type="Pfam" id="PF00122">
    <property type="entry name" value="E1-E2_ATPase"/>
    <property type="match status" value="1"/>
</dbReference>
<dbReference type="InterPro" id="IPR008250">
    <property type="entry name" value="ATPase_P-typ_transduc_dom_A_sf"/>
</dbReference>
<dbReference type="GO" id="GO:0016887">
    <property type="term" value="F:ATP hydrolysis activity"/>
    <property type="evidence" value="ECO:0007669"/>
    <property type="project" value="InterPro"/>
</dbReference>
<dbReference type="PROSITE" id="PS01047">
    <property type="entry name" value="HMA_1"/>
    <property type="match status" value="1"/>
</dbReference>
<dbReference type="PROSITE" id="PS01229">
    <property type="entry name" value="COF_2"/>
    <property type="match status" value="1"/>
</dbReference>
<evidence type="ECO:0000256" key="2">
    <source>
        <dbReference type="ARBA" id="ARBA00006024"/>
    </source>
</evidence>
<dbReference type="Gene3D" id="3.40.50.1000">
    <property type="entry name" value="HAD superfamily/HAD-like"/>
    <property type="match status" value="1"/>
</dbReference>
<evidence type="ECO:0000256" key="9">
    <source>
        <dbReference type="ARBA" id="ARBA00022840"/>
    </source>
</evidence>
<dbReference type="SUPFAM" id="SSF55008">
    <property type="entry name" value="HMA, heavy metal-associated domain"/>
    <property type="match status" value="1"/>
</dbReference>
<feature type="transmembrane region" description="Helical" evidence="14">
    <location>
        <begin position="664"/>
        <end position="683"/>
    </location>
</feature>
<comment type="caution">
    <text evidence="16">The sequence shown here is derived from an EMBL/GenBank/DDBJ whole genome shotgun (WGS) entry which is preliminary data.</text>
</comment>
<dbReference type="AlphaFoldDB" id="A0A1G2T236"/>
<gene>
    <name evidence="16" type="ORF">A2758_02585</name>
</gene>
<dbReference type="NCBIfam" id="TIGR01512">
    <property type="entry name" value="ATPase-IB2_Cd"/>
    <property type="match status" value="1"/>
</dbReference>
<dbReference type="PROSITE" id="PS50846">
    <property type="entry name" value="HMA_2"/>
    <property type="match status" value="1"/>
</dbReference>
<keyword evidence="12" id="KW-0406">Ion transport</keyword>
<dbReference type="FunFam" id="3.30.70.100:FF:000005">
    <property type="entry name" value="Copper-exporting P-type ATPase A"/>
    <property type="match status" value="1"/>
</dbReference>
<dbReference type="CDD" id="cd00371">
    <property type="entry name" value="HMA"/>
    <property type="match status" value="1"/>
</dbReference>
<keyword evidence="11 14" id="KW-1133">Transmembrane helix</keyword>
<dbReference type="GO" id="GO:0005507">
    <property type="term" value="F:copper ion binding"/>
    <property type="evidence" value="ECO:0007669"/>
    <property type="project" value="TreeGrafter"/>
</dbReference>
<feature type="transmembrane region" description="Helical" evidence="14">
    <location>
        <begin position="636"/>
        <end position="658"/>
    </location>
</feature>
<dbReference type="InterPro" id="IPR036163">
    <property type="entry name" value="HMA_dom_sf"/>
</dbReference>
<evidence type="ECO:0000256" key="11">
    <source>
        <dbReference type="ARBA" id="ARBA00022989"/>
    </source>
</evidence>
<comment type="similarity">
    <text evidence="2 14">Belongs to the cation transport ATPase (P-type) (TC 3.A.3) family. Type IB subfamily.</text>
</comment>
<dbReference type="EMBL" id="MHVJ01000013">
    <property type="protein sequence ID" value="OHA91323.1"/>
    <property type="molecule type" value="Genomic_DNA"/>
</dbReference>
<evidence type="ECO:0000256" key="10">
    <source>
        <dbReference type="ARBA" id="ARBA00022967"/>
    </source>
</evidence>
<dbReference type="InterPro" id="IPR023299">
    <property type="entry name" value="ATPase_P-typ_cyto_dom_N"/>
</dbReference>
<dbReference type="NCBIfam" id="TIGR01525">
    <property type="entry name" value="ATPase-IB_hvy"/>
    <property type="match status" value="1"/>
</dbReference>